<keyword evidence="7" id="KW-0406">Ion transport</keyword>
<keyword evidence="14" id="KW-1185">Reference proteome</keyword>
<keyword evidence="4" id="KW-1134">Transmembrane beta strand</keyword>
<keyword evidence="5" id="KW-0812">Transmembrane</keyword>
<name>A0A2S4MEF6_9BURK</name>
<gene>
    <name evidence="13" type="ORF">B0G62_104292</name>
</gene>
<keyword evidence="6 11" id="KW-0732">Signal</keyword>
<keyword evidence="10" id="KW-0998">Cell outer membrane</keyword>
<dbReference type="Pfam" id="PF13609">
    <property type="entry name" value="Porin_4"/>
    <property type="match status" value="1"/>
</dbReference>
<proteinExistence type="predicted"/>
<dbReference type="Gene3D" id="2.40.160.10">
    <property type="entry name" value="Porin"/>
    <property type="match status" value="1"/>
</dbReference>
<feature type="signal peptide" evidence="11">
    <location>
        <begin position="1"/>
        <end position="21"/>
    </location>
</feature>
<dbReference type="RefSeq" id="WP_103704381.1">
    <property type="nucleotide sequence ID" value="NZ_PQGA01000004.1"/>
</dbReference>
<evidence type="ECO:0000256" key="3">
    <source>
        <dbReference type="ARBA" id="ARBA00022448"/>
    </source>
</evidence>
<evidence type="ECO:0000313" key="13">
    <source>
        <dbReference type="EMBL" id="POR52995.1"/>
    </source>
</evidence>
<dbReference type="InterPro" id="IPR002299">
    <property type="entry name" value="Porin_Neis"/>
</dbReference>
<dbReference type="SUPFAM" id="SSF56935">
    <property type="entry name" value="Porins"/>
    <property type="match status" value="1"/>
</dbReference>
<evidence type="ECO:0000256" key="1">
    <source>
        <dbReference type="ARBA" id="ARBA00004571"/>
    </source>
</evidence>
<evidence type="ECO:0000256" key="8">
    <source>
        <dbReference type="ARBA" id="ARBA00023114"/>
    </source>
</evidence>
<dbReference type="AlphaFoldDB" id="A0A2S4MEF6"/>
<evidence type="ECO:0000256" key="6">
    <source>
        <dbReference type="ARBA" id="ARBA00022729"/>
    </source>
</evidence>
<comment type="subunit">
    <text evidence="2">Homotrimer.</text>
</comment>
<evidence type="ECO:0000256" key="10">
    <source>
        <dbReference type="ARBA" id="ARBA00023237"/>
    </source>
</evidence>
<organism evidence="13 14">
    <name type="scientific">Paraburkholderia eburnea</name>
    <dbReference type="NCBI Taxonomy" id="1189126"/>
    <lineage>
        <taxon>Bacteria</taxon>
        <taxon>Pseudomonadati</taxon>
        <taxon>Pseudomonadota</taxon>
        <taxon>Betaproteobacteria</taxon>
        <taxon>Burkholderiales</taxon>
        <taxon>Burkholderiaceae</taxon>
        <taxon>Paraburkholderia</taxon>
    </lineage>
</organism>
<keyword evidence="9" id="KW-0472">Membrane</keyword>
<dbReference type="PANTHER" id="PTHR34501">
    <property type="entry name" value="PROTEIN YDDL-RELATED"/>
    <property type="match status" value="1"/>
</dbReference>
<comment type="caution">
    <text evidence="13">The sequence shown here is derived from an EMBL/GenBank/DDBJ whole genome shotgun (WGS) entry which is preliminary data.</text>
</comment>
<dbReference type="GO" id="GO:0006811">
    <property type="term" value="P:monoatomic ion transport"/>
    <property type="evidence" value="ECO:0007669"/>
    <property type="project" value="UniProtKB-KW"/>
</dbReference>
<dbReference type="Proteomes" id="UP000237381">
    <property type="component" value="Unassembled WGS sequence"/>
</dbReference>
<evidence type="ECO:0000313" key="14">
    <source>
        <dbReference type="Proteomes" id="UP000237381"/>
    </source>
</evidence>
<dbReference type="EMBL" id="PQGA01000004">
    <property type="protein sequence ID" value="POR52995.1"/>
    <property type="molecule type" value="Genomic_DNA"/>
</dbReference>
<dbReference type="GO" id="GO:0046930">
    <property type="term" value="C:pore complex"/>
    <property type="evidence" value="ECO:0007669"/>
    <property type="project" value="UniProtKB-KW"/>
</dbReference>
<comment type="subcellular location">
    <subcellularLocation>
        <location evidence="1">Cell outer membrane</location>
        <topology evidence="1">Multi-pass membrane protein</topology>
    </subcellularLocation>
</comment>
<dbReference type="InterPro" id="IPR023614">
    <property type="entry name" value="Porin_dom_sf"/>
</dbReference>
<dbReference type="InterPro" id="IPR050298">
    <property type="entry name" value="Gram-neg_bact_OMP"/>
</dbReference>
<dbReference type="CDD" id="cd00342">
    <property type="entry name" value="gram_neg_porins"/>
    <property type="match status" value="1"/>
</dbReference>
<evidence type="ECO:0000256" key="5">
    <source>
        <dbReference type="ARBA" id="ARBA00022692"/>
    </source>
</evidence>
<feature type="chain" id="PRO_5015411950" evidence="11">
    <location>
        <begin position="22"/>
        <end position="390"/>
    </location>
</feature>
<dbReference type="InterPro" id="IPR033900">
    <property type="entry name" value="Gram_neg_porin_domain"/>
</dbReference>
<sequence>MKKTALALAATLASLASVAHAQSSVTLYGALDTSVAFFGNQAGKNGSGNTFQMMSGNVSPNLWGLKGTEDLGSGLSAIFKLESGFNIDNGKQGQGSRMFGRTAMVGLSSTTGGTVTLGRQYDPLIDLLQPMTDDVNFGSAFATPGDIDNYDNSYRTNNSVKYTSPNWAGLQVSAMYAFGGQAGSMGAGQTWAVAAAYNHGPFGLGAGYFKANSNSGTASSFDGLNPNTDVNVDSPVISGGFVSANSLQIIRAVGNYNYGPFQLGLSYSNVEYANYQSAAGSNSDTKFNTGQFFLNYQVTPMALLGFGYNYTKGSGNGVNASYNQFSLGGDYFLSKRTDIYVLAGYQKASGRTIDADTGALVNAAASFGDFGNDATTNKQAMAMIGVRHHF</sequence>
<evidence type="ECO:0000256" key="9">
    <source>
        <dbReference type="ARBA" id="ARBA00023136"/>
    </source>
</evidence>
<dbReference type="GO" id="GO:0009279">
    <property type="term" value="C:cell outer membrane"/>
    <property type="evidence" value="ECO:0007669"/>
    <property type="project" value="UniProtKB-SubCell"/>
</dbReference>
<keyword evidence="3" id="KW-0813">Transport</keyword>
<dbReference type="OrthoDB" id="8520696at2"/>
<dbReference type="PANTHER" id="PTHR34501:SF9">
    <property type="entry name" value="MAJOR OUTER MEMBRANE PROTEIN P.IA"/>
    <property type="match status" value="1"/>
</dbReference>
<evidence type="ECO:0000256" key="11">
    <source>
        <dbReference type="SAM" id="SignalP"/>
    </source>
</evidence>
<dbReference type="PRINTS" id="PR00184">
    <property type="entry name" value="NEISSPPORIN"/>
</dbReference>
<keyword evidence="8" id="KW-0626">Porin</keyword>
<evidence type="ECO:0000256" key="2">
    <source>
        <dbReference type="ARBA" id="ARBA00011233"/>
    </source>
</evidence>
<feature type="domain" description="Porin" evidence="12">
    <location>
        <begin position="8"/>
        <end position="349"/>
    </location>
</feature>
<evidence type="ECO:0000256" key="4">
    <source>
        <dbReference type="ARBA" id="ARBA00022452"/>
    </source>
</evidence>
<protein>
    <submittedName>
        <fullName evidence="13">Putative porin</fullName>
    </submittedName>
</protein>
<evidence type="ECO:0000256" key="7">
    <source>
        <dbReference type="ARBA" id="ARBA00023065"/>
    </source>
</evidence>
<reference evidence="13 14" key="1">
    <citation type="submission" date="2018-01" db="EMBL/GenBank/DDBJ databases">
        <title>Genomic Encyclopedia of Type Strains, Phase III (KMG-III): the genomes of soil and plant-associated and newly described type strains.</title>
        <authorList>
            <person name="Whitman W."/>
        </authorList>
    </citation>
    <scope>NUCLEOTIDE SEQUENCE [LARGE SCALE GENOMIC DNA]</scope>
    <source>
        <strain evidence="13 14">JCM 18070</strain>
    </source>
</reference>
<evidence type="ECO:0000259" key="12">
    <source>
        <dbReference type="Pfam" id="PF13609"/>
    </source>
</evidence>
<dbReference type="GO" id="GO:0015288">
    <property type="term" value="F:porin activity"/>
    <property type="evidence" value="ECO:0007669"/>
    <property type="project" value="UniProtKB-KW"/>
</dbReference>
<accession>A0A2S4MEF6</accession>